<evidence type="ECO:0000256" key="3">
    <source>
        <dbReference type="SAM" id="MobiDB-lite"/>
    </source>
</evidence>
<evidence type="ECO:0000313" key="6">
    <source>
        <dbReference type="Proteomes" id="UP001272242"/>
    </source>
</evidence>
<keyword evidence="1" id="KW-0677">Repeat</keyword>
<comment type="caution">
    <text evidence="5">The sequence shown here is derived from an EMBL/GenBank/DDBJ whole genome shotgun (WGS) entry which is preliminary data.</text>
</comment>
<dbReference type="InterPro" id="IPR054254">
    <property type="entry name" value="DUF6985"/>
</dbReference>
<evidence type="ECO:0000259" key="4">
    <source>
        <dbReference type="Pfam" id="PF22481"/>
    </source>
</evidence>
<dbReference type="SUPFAM" id="SSF48403">
    <property type="entry name" value="Ankyrin repeat"/>
    <property type="match status" value="1"/>
</dbReference>
<feature type="region of interest" description="Disordered" evidence="3">
    <location>
        <begin position="80"/>
        <end position="106"/>
    </location>
</feature>
<proteinExistence type="predicted"/>
<evidence type="ECO:0000313" key="5">
    <source>
        <dbReference type="EMBL" id="MDY3563483.1"/>
    </source>
</evidence>
<organism evidence="5 6">
    <name type="scientific">Gemmata algarum</name>
    <dbReference type="NCBI Taxonomy" id="2975278"/>
    <lineage>
        <taxon>Bacteria</taxon>
        <taxon>Pseudomonadati</taxon>
        <taxon>Planctomycetota</taxon>
        <taxon>Planctomycetia</taxon>
        <taxon>Gemmatales</taxon>
        <taxon>Gemmataceae</taxon>
        <taxon>Gemmata</taxon>
    </lineage>
</organism>
<evidence type="ECO:0000256" key="2">
    <source>
        <dbReference type="ARBA" id="ARBA00023043"/>
    </source>
</evidence>
<protein>
    <recommendedName>
        <fullName evidence="4">DUF6985 domain-containing protein</fullName>
    </recommendedName>
</protein>
<sequence>MTHEVFGKLRFKEADESWAGSAGLPRFAAVGQMPAPAPLTEEEAVRMAADMSAALEAMKEQMRAQFGERVDQALAELDRAAEGTEPAPAESDPKDQEREQRRAARREKNAALFAKGRFPVRVAAPGGAEPSPAQQASYRFLCDNEATVYDAVVGQVWESFQSAYEQEHWRQVAGIKAAATVADLNGRFAVTRVDIAREARNGFAHLVFLLESDWQDEHGMVVTYAPDTREAHWTSWEGLYDLLESDEPESEAEQEEYVPSPHDLLLEAILTGDEPLARELVARGADINALGEDEYPPLWISVDQIEVEEVRRLLAFGADPNLPNPDEKTTPLKHAKRMYRDMGFAPAKKRDALLDGMMSLVREAAGERFHDIQLRLEEIMRLLEAATKTES</sequence>
<dbReference type="InterPro" id="IPR036770">
    <property type="entry name" value="Ankyrin_rpt-contain_sf"/>
</dbReference>
<dbReference type="Proteomes" id="UP001272242">
    <property type="component" value="Unassembled WGS sequence"/>
</dbReference>
<dbReference type="RefSeq" id="WP_320689670.1">
    <property type="nucleotide sequence ID" value="NZ_JAXBLV010000241.1"/>
</dbReference>
<feature type="compositionally biased region" description="Basic and acidic residues" evidence="3">
    <location>
        <begin position="91"/>
        <end position="106"/>
    </location>
</feature>
<dbReference type="Pfam" id="PF22481">
    <property type="entry name" value="DUF6985"/>
    <property type="match status" value="1"/>
</dbReference>
<gene>
    <name evidence="5" type="ORF">R5W23_005094</name>
</gene>
<dbReference type="EMBL" id="JAXBLV010000241">
    <property type="protein sequence ID" value="MDY3563483.1"/>
    <property type="molecule type" value="Genomic_DNA"/>
</dbReference>
<evidence type="ECO:0000256" key="1">
    <source>
        <dbReference type="ARBA" id="ARBA00022737"/>
    </source>
</evidence>
<dbReference type="Gene3D" id="1.25.40.20">
    <property type="entry name" value="Ankyrin repeat-containing domain"/>
    <property type="match status" value="1"/>
</dbReference>
<keyword evidence="2" id="KW-0040">ANK repeat</keyword>
<feature type="domain" description="DUF6985" evidence="4">
    <location>
        <begin position="113"/>
        <end position="223"/>
    </location>
</feature>
<name>A0ABU5F8N6_9BACT</name>
<reference evidence="6" key="1">
    <citation type="journal article" date="2023" name="Mar. Drugs">
        <title>Gemmata algarum, a Novel Planctomycete Isolated from an Algal Mat, Displays Antimicrobial Activity.</title>
        <authorList>
            <person name="Kumar G."/>
            <person name="Kallscheuer N."/>
            <person name="Kashif M."/>
            <person name="Ahamad S."/>
            <person name="Jagadeeshwari U."/>
            <person name="Pannikurungottu S."/>
            <person name="Haufschild T."/>
            <person name="Kabuu M."/>
            <person name="Sasikala C."/>
            <person name="Jogler C."/>
            <person name="Ramana C."/>
        </authorList>
    </citation>
    <scope>NUCLEOTIDE SEQUENCE [LARGE SCALE GENOMIC DNA]</scope>
    <source>
        <strain evidence="6">JC673</strain>
    </source>
</reference>
<accession>A0ABU5F8N6</accession>
<keyword evidence="6" id="KW-1185">Reference proteome</keyword>
<dbReference type="PANTHER" id="PTHR24171">
    <property type="entry name" value="ANKYRIN REPEAT DOMAIN-CONTAINING PROTEIN 39-RELATED"/>
    <property type="match status" value="1"/>
</dbReference>